<keyword evidence="2" id="KW-1185">Reference proteome</keyword>
<accession>A0A938XU44</accession>
<sequence>MKLSQASDYAFRAVLYLAKQGVGNRVDAQTISEVENIPKRFLLKTFRKLAQTDIIESYRGKYGGYALAKDPADVTLLDVVEAVEGPIEVNRCLVEPEACNKQGADTCRIHHALYDVRETITDKLKEYTFAKLLAE</sequence>
<gene>
    <name evidence="1" type="ORF">JOC47_002426</name>
</gene>
<proteinExistence type="predicted"/>
<evidence type="ECO:0000313" key="2">
    <source>
        <dbReference type="Proteomes" id="UP000774000"/>
    </source>
</evidence>
<dbReference type="EMBL" id="JAFBDQ010000014">
    <property type="protein sequence ID" value="MBM7557560.1"/>
    <property type="molecule type" value="Genomic_DNA"/>
</dbReference>
<dbReference type="InterPro" id="IPR036390">
    <property type="entry name" value="WH_DNA-bd_sf"/>
</dbReference>
<dbReference type="PANTHER" id="PTHR33221:SF2">
    <property type="entry name" value="TRANSCRIPTIONAL REGULATOR"/>
    <property type="match status" value="1"/>
</dbReference>
<dbReference type="PROSITE" id="PS51197">
    <property type="entry name" value="HTH_RRF2_2"/>
    <property type="match status" value="1"/>
</dbReference>
<dbReference type="Pfam" id="PF02082">
    <property type="entry name" value="Rrf2"/>
    <property type="match status" value="1"/>
</dbReference>
<dbReference type="Gene3D" id="1.10.10.10">
    <property type="entry name" value="Winged helix-like DNA-binding domain superfamily/Winged helix DNA-binding domain"/>
    <property type="match status" value="1"/>
</dbReference>
<protein>
    <submittedName>
        <fullName evidence="1">Rrf2 family protein</fullName>
    </submittedName>
</protein>
<evidence type="ECO:0000313" key="1">
    <source>
        <dbReference type="EMBL" id="MBM7557560.1"/>
    </source>
</evidence>
<organism evidence="1 2">
    <name type="scientific">Halanaerobacter jeridensis</name>
    <dbReference type="NCBI Taxonomy" id="706427"/>
    <lineage>
        <taxon>Bacteria</taxon>
        <taxon>Bacillati</taxon>
        <taxon>Bacillota</taxon>
        <taxon>Clostridia</taxon>
        <taxon>Halanaerobiales</taxon>
        <taxon>Halobacteroidaceae</taxon>
        <taxon>Halanaerobacter</taxon>
    </lineage>
</organism>
<dbReference type="InterPro" id="IPR000944">
    <property type="entry name" value="Tscrpt_reg_Rrf2"/>
</dbReference>
<comment type="caution">
    <text evidence="1">The sequence shown here is derived from an EMBL/GenBank/DDBJ whole genome shotgun (WGS) entry which is preliminary data.</text>
</comment>
<dbReference type="PANTHER" id="PTHR33221">
    <property type="entry name" value="WINGED HELIX-TURN-HELIX TRANSCRIPTIONAL REGULATOR, RRF2 FAMILY"/>
    <property type="match status" value="1"/>
</dbReference>
<dbReference type="GO" id="GO:0003700">
    <property type="term" value="F:DNA-binding transcription factor activity"/>
    <property type="evidence" value="ECO:0007669"/>
    <property type="project" value="TreeGrafter"/>
</dbReference>
<reference evidence="1" key="1">
    <citation type="submission" date="2021-01" db="EMBL/GenBank/DDBJ databases">
        <title>Genomic Encyclopedia of Type Strains, Phase IV (KMG-IV): sequencing the most valuable type-strain genomes for metagenomic binning, comparative biology and taxonomic classification.</title>
        <authorList>
            <person name="Goeker M."/>
        </authorList>
    </citation>
    <scope>NUCLEOTIDE SEQUENCE</scope>
    <source>
        <strain evidence="1">DSM 23230</strain>
    </source>
</reference>
<dbReference type="RefSeq" id="WP_204702309.1">
    <property type="nucleotide sequence ID" value="NZ_JAFBDQ010000014.1"/>
</dbReference>
<dbReference type="NCBIfam" id="TIGR00738">
    <property type="entry name" value="rrf2_super"/>
    <property type="match status" value="1"/>
</dbReference>
<dbReference type="AlphaFoldDB" id="A0A938XU44"/>
<dbReference type="InterPro" id="IPR036388">
    <property type="entry name" value="WH-like_DNA-bd_sf"/>
</dbReference>
<name>A0A938XU44_9FIRM</name>
<dbReference type="Proteomes" id="UP000774000">
    <property type="component" value="Unassembled WGS sequence"/>
</dbReference>
<dbReference type="GO" id="GO:0005829">
    <property type="term" value="C:cytosol"/>
    <property type="evidence" value="ECO:0007669"/>
    <property type="project" value="TreeGrafter"/>
</dbReference>
<dbReference type="SUPFAM" id="SSF46785">
    <property type="entry name" value="Winged helix' DNA-binding domain"/>
    <property type="match status" value="1"/>
</dbReference>